<reference evidence="1" key="1">
    <citation type="submission" date="2014-11" db="EMBL/GenBank/DDBJ databases">
        <authorList>
            <person name="Amaro Gonzalez C."/>
        </authorList>
    </citation>
    <scope>NUCLEOTIDE SEQUENCE</scope>
</reference>
<organism evidence="1">
    <name type="scientific">Anguilla anguilla</name>
    <name type="common">European freshwater eel</name>
    <name type="synonym">Muraena anguilla</name>
    <dbReference type="NCBI Taxonomy" id="7936"/>
    <lineage>
        <taxon>Eukaryota</taxon>
        <taxon>Metazoa</taxon>
        <taxon>Chordata</taxon>
        <taxon>Craniata</taxon>
        <taxon>Vertebrata</taxon>
        <taxon>Euteleostomi</taxon>
        <taxon>Actinopterygii</taxon>
        <taxon>Neopterygii</taxon>
        <taxon>Teleostei</taxon>
        <taxon>Anguilliformes</taxon>
        <taxon>Anguillidae</taxon>
        <taxon>Anguilla</taxon>
    </lineage>
</organism>
<dbReference type="AlphaFoldDB" id="A0A0E9U4N1"/>
<dbReference type="EMBL" id="GBXM01048664">
    <property type="protein sequence ID" value="JAH59913.1"/>
    <property type="molecule type" value="Transcribed_RNA"/>
</dbReference>
<protein>
    <submittedName>
        <fullName evidence="1">Uncharacterized protein</fullName>
    </submittedName>
</protein>
<sequence>MRRVHRQPSNSDSYSLYFADIDVN</sequence>
<evidence type="ECO:0000313" key="1">
    <source>
        <dbReference type="EMBL" id="JAH59913.1"/>
    </source>
</evidence>
<accession>A0A0E9U4N1</accession>
<reference evidence="1" key="2">
    <citation type="journal article" date="2015" name="Fish Shellfish Immunol.">
        <title>Early steps in the European eel (Anguilla anguilla)-Vibrio vulnificus interaction in the gills: Role of the RtxA13 toxin.</title>
        <authorList>
            <person name="Callol A."/>
            <person name="Pajuelo D."/>
            <person name="Ebbesson L."/>
            <person name="Teles M."/>
            <person name="MacKenzie S."/>
            <person name="Amaro C."/>
        </authorList>
    </citation>
    <scope>NUCLEOTIDE SEQUENCE</scope>
</reference>
<name>A0A0E9U4N1_ANGAN</name>
<proteinExistence type="predicted"/>